<reference evidence="1 2" key="1">
    <citation type="submission" date="2013-01" db="EMBL/GenBank/DDBJ databases">
        <authorList>
            <person name="Bench S."/>
        </authorList>
    </citation>
    <scope>NUCLEOTIDE SEQUENCE [LARGE SCALE GENOMIC DNA]</scope>
    <source>
        <strain evidence="1 2">WH 8502</strain>
    </source>
</reference>
<dbReference type="PANTHER" id="PTHR47505:SF1">
    <property type="entry name" value="DNA UTILIZATION PROTEIN YHGH"/>
    <property type="match status" value="1"/>
</dbReference>
<dbReference type="AlphaFoldDB" id="T2IIH2"/>
<proteinExistence type="predicted"/>
<dbReference type="GO" id="GO:0016757">
    <property type="term" value="F:glycosyltransferase activity"/>
    <property type="evidence" value="ECO:0007669"/>
    <property type="project" value="UniProtKB-KW"/>
</dbReference>
<dbReference type="Proteomes" id="UP000018348">
    <property type="component" value="Unassembled WGS sequence"/>
</dbReference>
<accession>T2IIH2</accession>
<dbReference type="EMBL" id="CAQK01000570">
    <property type="protein sequence ID" value="CCQ52000.1"/>
    <property type="molecule type" value="Genomic_DNA"/>
</dbReference>
<dbReference type="InterPro" id="IPR051910">
    <property type="entry name" value="ComF/GntX_DNA_util-trans"/>
</dbReference>
<reference evidence="1 2" key="2">
    <citation type="submission" date="2013-09" db="EMBL/GenBank/DDBJ databases">
        <title>Whole genome comparison of six Crocosphaera watsonii strains with differing phenotypes.</title>
        <authorList>
            <person name="Bench S.R."/>
            <person name="Heller P."/>
            <person name="Frank I."/>
            <person name="Arciniega M."/>
            <person name="Shilova I.N."/>
            <person name="Zehr J.P."/>
        </authorList>
    </citation>
    <scope>NUCLEOTIDE SEQUENCE [LARGE SCALE GENOMIC DNA]</scope>
    <source>
        <strain evidence="1 2">WH 8502</strain>
    </source>
</reference>
<gene>
    <name evidence="1" type="ORF">CWATWH8502_2198</name>
</gene>
<name>T2IIH2_CROWT</name>
<protein>
    <submittedName>
        <fullName evidence="1">Competence protein F homolog, phosphoribosyltransferase domain protein YhgH required for utilization of DNA as sole source of carbon and energy</fullName>
    </submittedName>
</protein>
<comment type="caution">
    <text evidence="1">The sequence shown here is derived from an EMBL/GenBank/DDBJ whole genome shotgun (WGS) entry which is preliminary data.</text>
</comment>
<keyword evidence="1" id="KW-0808">Transferase</keyword>
<organism evidence="1 2">
    <name type="scientific">Crocosphaera watsonii WH 8502</name>
    <dbReference type="NCBI Taxonomy" id="423474"/>
    <lineage>
        <taxon>Bacteria</taxon>
        <taxon>Bacillati</taxon>
        <taxon>Cyanobacteriota</taxon>
        <taxon>Cyanophyceae</taxon>
        <taxon>Oscillatoriophycideae</taxon>
        <taxon>Chroococcales</taxon>
        <taxon>Aphanothecaceae</taxon>
        <taxon>Crocosphaera</taxon>
    </lineage>
</organism>
<dbReference type="RefSeq" id="WP_021831106.1">
    <property type="nucleotide sequence ID" value="NZ_CAQK01000570.1"/>
</dbReference>
<evidence type="ECO:0000313" key="1">
    <source>
        <dbReference type="EMBL" id="CCQ52000.1"/>
    </source>
</evidence>
<keyword evidence="1" id="KW-0328">Glycosyltransferase</keyword>
<sequence length="92" mass="10612">MLKNILSIFLQPNCPLCERATTEEICKYCQKQLKSHQLKDPKKSWQGDLPLFVWGEYDGKLKQAIAALKYDKSPQIGELLGFWLAESWGKII</sequence>
<evidence type="ECO:0000313" key="2">
    <source>
        <dbReference type="Proteomes" id="UP000018348"/>
    </source>
</evidence>
<dbReference type="PANTHER" id="PTHR47505">
    <property type="entry name" value="DNA UTILIZATION PROTEIN YHGH"/>
    <property type="match status" value="1"/>
</dbReference>